<keyword evidence="2" id="KW-1185">Reference proteome</keyword>
<organism evidence="2 3">
    <name type="scientific">Ditylenchus dipsaci</name>
    <dbReference type="NCBI Taxonomy" id="166011"/>
    <lineage>
        <taxon>Eukaryota</taxon>
        <taxon>Metazoa</taxon>
        <taxon>Ecdysozoa</taxon>
        <taxon>Nematoda</taxon>
        <taxon>Chromadorea</taxon>
        <taxon>Rhabditida</taxon>
        <taxon>Tylenchina</taxon>
        <taxon>Tylenchomorpha</taxon>
        <taxon>Sphaerularioidea</taxon>
        <taxon>Anguinidae</taxon>
        <taxon>Anguininae</taxon>
        <taxon>Ditylenchus</taxon>
    </lineage>
</organism>
<dbReference type="WBParaSite" id="jg12525">
    <property type="protein sequence ID" value="jg12525"/>
    <property type="gene ID" value="jg12525"/>
</dbReference>
<dbReference type="AlphaFoldDB" id="A0A915CTS5"/>
<protein>
    <submittedName>
        <fullName evidence="3">Uncharacterized protein</fullName>
    </submittedName>
</protein>
<reference evidence="3" key="1">
    <citation type="submission" date="2022-11" db="UniProtKB">
        <authorList>
            <consortium name="WormBaseParasite"/>
        </authorList>
    </citation>
    <scope>IDENTIFICATION</scope>
</reference>
<proteinExistence type="predicted"/>
<feature type="region of interest" description="Disordered" evidence="1">
    <location>
        <begin position="229"/>
        <end position="253"/>
    </location>
</feature>
<evidence type="ECO:0000256" key="1">
    <source>
        <dbReference type="SAM" id="MobiDB-lite"/>
    </source>
</evidence>
<evidence type="ECO:0000313" key="3">
    <source>
        <dbReference type="WBParaSite" id="jg12525"/>
    </source>
</evidence>
<sequence length="253" mass="28673">MESEDEEEVGQLKEEDGEDVAVVDAAKVSKKKKLSVDCEAVEVNIEEVRLPSGKWRVVTRHVPENRLLVVRYATGFDIRRGIIDPVSRTKNSYDLQEKKKNVDQDGFEYSWMTKKDKVRPGLNIFDDKGRELDWDYEHDTRFYEETPTTNIPSAAHKSSQRRKRSHSASSSNTDNQEEQVVEKQPEIVQIAGVKIRSRGRGTKKFFAFAQEDEEAGDTDQKIAQSLASDEVEVGAKYGSVKEQANEGSTEQDG</sequence>
<feature type="region of interest" description="Disordered" evidence="1">
    <location>
        <begin position="145"/>
        <end position="183"/>
    </location>
</feature>
<name>A0A915CTS5_9BILA</name>
<dbReference type="Proteomes" id="UP000887574">
    <property type="component" value="Unplaced"/>
</dbReference>
<evidence type="ECO:0000313" key="2">
    <source>
        <dbReference type="Proteomes" id="UP000887574"/>
    </source>
</evidence>
<accession>A0A915CTS5</accession>